<evidence type="ECO:0000259" key="3">
    <source>
        <dbReference type="Pfam" id="PF16113"/>
    </source>
</evidence>
<dbReference type="NCBIfam" id="NF004127">
    <property type="entry name" value="PRK05617.1"/>
    <property type="match status" value="1"/>
</dbReference>
<dbReference type="InterPro" id="IPR045004">
    <property type="entry name" value="ECH_dom"/>
</dbReference>
<dbReference type="CDD" id="cd06558">
    <property type="entry name" value="crotonase-like"/>
    <property type="match status" value="1"/>
</dbReference>
<dbReference type="Gene3D" id="3.90.226.10">
    <property type="entry name" value="2-enoyl-CoA Hydratase, Chain A, domain 1"/>
    <property type="match status" value="1"/>
</dbReference>
<dbReference type="GO" id="GO:0003860">
    <property type="term" value="F:3-hydroxyisobutyryl-CoA hydrolase activity"/>
    <property type="evidence" value="ECO:0007669"/>
    <property type="project" value="UniProtKB-UniRule"/>
</dbReference>
<dbReference type="AlphaFoldDB" id="A0A9D4V572"/>
<organism evidence="4 5">
    <name type="scientific">Adiantum capillus-veneris</name>
    <name type="common">Maidenhair fern</name>
    <dbReference type="NCBI Taxonomy" id="13818"/>
    <lineage>
        <taxon>Eukaryota</taxon>
        <taxon>Viridiplantae</taxon>
        <taxon>Streptophyta</taxon>
        <taxon>Embryophyta</taxon>
        <taxon>Tracheophyta</taxon>
        <taxon>Polypodiopsida</taxon>
        <taxon>Polypodiidae</taxon>
        <taxon>Polypodiales</taxon>
        <taxon>Pteridineae</taxon>
        <taxon>Pteridaceae</taxon>
        <taxon>Vittarioideae</taxon>
        <taxon>Adiantum</taxon>
    </lineage>
</organism>
<protein>
    <recommendedName>
        <fullName evidence="2">3-hydroxyisobutyryl-CoA hydrolase</fullName>
        <shortName evidence="2">HIB-CoA hydrolase</shortName>
        <shortName evidence="2">HIBYL-CoA-H</shortName>
        <ecNumber evidence="2">3.1.2.4</ecNumber>
    </recommendedName>
    <alternativeName>
        <fullName evidence="2">3-hydroxyisobutyryl-coenzyme A hydrolase</fullName>
    </alternativeName>
</protein>
<dbReference type="Proteomes" id="UP000886520">
    <property type="component" value="Chromosome 5"/>
</dbReference>
<dbReference type="PANTHER" id="PTHR43176">
    <property type="entry name" value="3-HYDROXYISOBUTYRYL-COA HYDROLASE-RELATED"/>
    <property type="match status" value="1"/>
</dbReference>
<dbReference type="InterPro" id="IPR032259">
    <property type="entry name" value="HIBYL-CoA-H"/>
</dbReference>
<dbReference type="Pfam" id="PF16113">
    <property type="entry name" value="ECH_2"/>
    <property type="match status" value="1"/>
</dbReference>
<evidence type="ECO:0000256" key="1">
    <source>
        <dbReference type="ARBA" id="ARBA00022801"/>
    </source>
</evidence>
<gene>
    <name evidence="4" type="ORF">GOP47_0005015</name>
</gene>
<dbReference type="SUPFAM" id="SSF52096">
    <property type="entry name" value="ClpP/crotonase"/>
    <property type="match status" value="1"/>
</dbReference>
<comment type="function">
    <text evidence="2">Hydrolyzes 3-hydroxyisobutyryl-CoA (HIBYL-CoA), a saline catabolite. Has high activity toward isobutyryl-CoA. Could be an isobutyryl-CoA dehydrogenase that functions in valine catabolism.</text>
</comment>
<comment type="caution">
    <text evidence="4">The sequence shown here is derived from an EMBL/GenBank/DDBJ whole genome shotgun (WGS) entry which is preliminary data.</text>
</comment>
<dbReference type="EMBL" id="JABFUD020000005">
    <property type="protein sequence ID" value="KAI5079536.1"/>
    <property type="molecule type" value="Genomic_DNA"/>
</dbReference>
<reference evidence="4 5" key="1">
    <citation type="submission" date="2021-01" db="EMBL/GenBank/DDBJ databases">
        <title>Adiantum capillus-veneris genome.</title>
        <authorList>
            <person name="Fang Y."/>
            <person name="Liao Q."/>
        </authorList>
    </citation>
    <scope>NUCLEOTIDE SEQUENCE [LARGE SCALE GENOMIC DNA]</scope>
    <source>
        <strain evidence="4">H3</strain>
        <tissue evidence="4">Leaf</tissue>
    </source>
</reference>
<comment type="similarity">
    <text evidence="2">Belongs to the enoyl-CoA hydratase/isomerase family.</text>
</comment>
<dbReference type="OrthoDB" id="16820at2759"/>
<keyword evidence="5" id="KW-1185">Reference proteome</keyword>
<dbReference type="FunFam" id="3.90.226.10:FF:000027">
    <property type="entry name" value="Probable 3-hydroxyisobutyryl-CoA hydrolase 2"/>
    <property type="match status" value="1"/>
</dbReference>
<accession>A0A9D4V572</accession>
<comment type="catalytic activity">
    <reaction evidence="2">
        <text>3-hydroxy-2-methylpropanoyl-CoA + H2O = 3-hydroxy-2-methylpropanoate + CoA + H(+)</text>
        <dbReference type="Rhea" id="RHEA:20888"/>
        <dbReference type="ChEBI" id="CHEBI:11805"/>
        <dbReference type="ChEBI" id="CHEBI:15377"/>
        <dbReference type="ChEBI" id="CHEBI:15378"/>
        <dbReference type="ChEBI" id="CHEBI:57287"/>
        <dbReference type="ChEBI" id="CHEBI:57340"/>
        <dbReference type="EC" id="3.1.2.4"/>
    </reaction>
</comment>
<dbReference type="GO" id="GO:0006574">
    <property type="term" value="P:L-valine catabolic process"/>
    <property type="evidence" value="ECO:0007669"/>
    <property type="project" value="UniProtKB-UniRule"/>
</dbReference>
<keyword evidence="1 2" id="KW-0378">Hydrolase</keyword>
<dbReference type="EC" id="3.1.2.4" evidence="2"/>
<name>A0A9D4V572_ADICA</name>
<comment type="pathway">
    <text evidence="2">Amino-acid degradation; L-valine degradation.</text>
</comment>
<evidence type="ECO:0000313" key="4">
    <source>
        <dbReference type="EMBL" id="KAI5079536.1"/>
    </source>
</evidence>
<dbReference type="InterPro" id="IPR029045">
    <property type="entry name" value="ClpP/crotonase-like_dom_sf"/>
</dbReference>
<evidence type="ECO:0000313" key="5">
    <source>
        <dbReference type="Proteomes" id="UP000886520"/>
    </source>
</evidence>
<sequence length="387" mass="43382">MENGEAPDYLVEVGLIKEEKKTTRIVTLNRPKKLNCITLPMVNRLCELYESWEQDDQVNLIIIKGAGRAFCAGGDLRMFFKHGKQDDGLCYEVVYRKYWLDVHLHTYRKPMVALIHGLVMGGGAGLTMCCRFKIATEKTVFSMPEAAIGFHTDVGASYFLSHLPGYLGEYLALTGARIDGAEMVSCGLATHFVLSEKLQELEDGLVNLNSMDETALSSLIDQYASPSTIGEKSVLHSLETINKIFSKESVEEIFDALTKEGSNNNSEWIKESIKVLKRSSPTGVKVTFQSLRQGRHQTFAACMRKEFRLTINALSGLISDDLYEGIRAIVIDKDNAPKWNPGSFVDVTQEKLDLVFKEFEDSAKELQLPDNDAIQRWCGKYDVTLHS</sequence>
<feature type="domain" description="Enoyl-CoA hydratase/isomerase" evidence="3">
    <location>
        <begin position="24"/>
        <end position="356"/>
    </location>
</feature>
<dbReference type="PANTHER" id="PTHR43176:SF2">
    <property type="entry name" value="3-HYDROXYISOBUTYRYL-COA HYDROLASE-LIKE PROTEIN 5"/>
    <property type="match status" value="1"/>
</dbReference>
<evidence type="ECO:0000256" key="2">
    <source>
        <dbReference type="RuleBase" id="RU369070"/>
    </source>
</evidence>
<proteinExistence type="inferred from homology"/>